<sequence length="287" mass="33101">MRMPDFIDYNQEVLLQVEANGKKEFSLPCRVKEIRDASLLLLVIDGAEKIKNVLPGTQGTLFGFKGPNEYKVSVKIIEVNSLPEVRLLLTELDTGKQRREFVRVDASFPVLFQIVDPNILDVIKDEHEKGSRGQRDPSLIPMRFWQREREEMEKMQDFEIILIQMMLGIHQKLDLLVSLAEKKTPSPFKEARCFDLAGSGMGLIARGEFQAGDHLELRFTLPMIPPATIEALGKIVYVKSLSLPNVDKGDCQLGLQFIFINEDYRDLIIWYTFQQQRRLLRKRHRAD</sequence>
<dbReference type="EMBL" id="JACQWF010000039">
    <property type="protein sequence ID" value="MBI4594913.1"/>
    <property type="molecule type" value="Genomic_DNA"/>
</dbReference>
<dbReference type="Proteomes" id="UP000772181">
    <property type="component" value="Unassembled WGS sequence"/>
</dbReference>
<reference evidence="2" key="1">
    <citation type="submission" date="2020-07" db="EMBL/GenBank/DDBJ databases">
        <title>Huge and variable diversity of episymbiotic CPR bacteria and DPANN archaea in groundwater ecosystems.</title>
        <authorList>
            <person name="He C.Y."/>
            <person name="Keren R."/>
            <person name="Whittaker M."/>
            <person name="Farag I.F."/>
            <person name="Doudna J."/>
            <person name="Cate J.H.D."/>
            <person name="Banfield J.F."/>
        </authorList>
    </citation>
    <scope>NUCLEOTIDE SEQUENCE</scope>
    <source>
        <strain evidence="2">NC_groundwater_1482_Ag_S-0.65um_47_24</strain>
    </source>
</reference>
<organism evidence="2 3">
    <name type="scientific">Tectimicrobiota bacterium</name>
    <dbReference type="NCBI Taxonomy" id="2528274"/>
    <lineage>
        <taxon>Bacteria</taxon>
        <taxon>Pseudomonadati</taxon>
        <taxon>Nitrospinota/Tectimicrobiota group</taxon>
        <taxon>Candidatus Tectimicrobiota</taxon>
    </lineage>
</organism>
<dbReference type="GO" id="GO:0035438">
    <property type="term" value="F:cyclic-di-GMP binding"/>
    <property type="evidence" value="ECO:0007669"/>
    <property type="project" value="InterPro"/>
</dbReference>
<evidence type="ECO:0000313" key="2">
    <source>
        <dbReference type="EMBL" id="MBI4594913.1"/>
    </source>
</evidence>
<accession>A0A933LP98</accession>
<protein>
    <submittedName>
        <fullName evidence="2">PilZ domain-containing protein</fullName>
    </submittedName>
</protein>
<evidence type="ECO:0000259" key="1">
    <source>
        <dbReference type="Pfam" id="PF07238"/>
    </source>
</evidence>
<evidence type="ECO:0000313" key="3">
    <source>
        <dbReference type="Proteomes" id="UP000772181"/>
    </source>
</evidence>
<gene>
    <name evidence="2" type="ORF">HY730_00870</name>
</gene>
<dbReference type="AlphaFoldDB" id="A0A933LP98"/>
<dbReference type="Pfam" id="PF07238">
    <property type="entry name" value="PilZ"/>
    <property type="match status" value="1"/>
</dbReference>
<dbReference type="InterPro" id="IPR009875">
    <property type="entry name" value="PilZ_domain"/>
</dbReference>
<comment type="caution">
    <text evidence="2">The sequence shown here is derived from an EMBL/GenBank/DDBJ whole genome shotgun (WGS) entry which is preliminary data.</text>
</comment>
<proteinExistence type="predicted"/>
<name>A0A933LP98_UNCTE</name>
<feature type="domain" description="PilZ" evidence="1">
    <location>
        <begin position="191"/>
        <end position="274"/>
    </location>
</feature>